<dbReference type="GO" id="GO:0042910">
    <property type="term" value="F:xenobiotic transmembrane transporter activity"/>
    <property type="evidence" value="ECO:0007669"/>
    <property type="project" value="InterPro"/>
</dbReference>
<evidence type="ECO:0000313" key="9">
    <source>
        <dbReference type="Proteomes" id="UP000262969"/>
    </source>
</evidence>
<organism evidence="8 9">
    <name type="scientific">Lachnoclostridium phytofermentans</name>
    <dbReference type="NCBI Taxonomy" id="66219"/>
    <lineage>
        <taxon>Bacteria</taxon>
        <taxon>Bacillati</taxon>
        <taxon>Bacillota</taxon>
        <taxon>Clostridia</taxon>
        <taxon>Lachnospirales</taxon>
        <taxon>Lachnospiraceae</taxon>
    </lineage>
</organism>
<dbReference type="InterPro" id="IPR048279">
    <property type="entry name" value="MdtK-like"/>
</dbReference>
<feature type="transmembrane region" description="Helical" evidence="7">
    <location>
        <begin position="165"/>
        <end position="187"/>
    </location>
</feature>
<evidence type="ECO:0000256" key="2">
    <source>
        <dbReference type="ARBA" id="ARBA00022448"/>
    </source>
</evidence>
<keyword evidence="3" id="KW-1003">Cell membrane</keyword>
<evidence type="ECO:0000256" key="6">
    <source>
        <dbReference type="ARBA" id="ARBA00023136"/>
    </source>
</evidence>
<comment type="caution">
    <text evidence="8">The sequence shown here is derived from an EMBL/GenBank/DDBJ whole genome shotgun (WGS) entry which is preliminary data.</text>
</comment>
<comment type="subcellular location">
    <subcellularLocation>
        <location evidence="1">Cell membrane</location>
        <topology evidence="1">Multi-pass membrane protein</topology>
    </subcellularLocation>
</comment>
<feature type="transmembrane region" description="Helical" evidence="7">
    <location>
        <begin position="12"/>
        <end position="30"/>
    </location>
</feature>
<evidence type="ECO:0000256" key="3">
    <source>
        <dbReference type="ARBA" id="ARBA00022475"/>
    </source>
</evidence>
<dbReference type="Pfam" id="PF01554">
    <property type="entry name" value="MatE"/>
    <property type="match status" value="2"/>
</dbReference>
<reference evidence="8 9" key="1">
    <citation type="journal article" date="2018" name="Nat. Biotechnol.">
        <title>A standardized bacterial taxonomy based on genome phylogeny substantially revises the tree of life.</title>
        <authorList>
            <person name="Parks D.H."/>
            <person name="Chuvochina M."/>
            <person name="Waite D.W."/>
            <person name="Rinke C."/>
            <person name="Skarshewski A."/>
            <person name="Chaumeil P.A."/>
            <person name="Hugenholtz P."/>
        </authorList>
    </citation>
    <scope>NUCLEOTIDE SEQUENCE [LARGE SCALE GENOMIC DNA]</scope>
    <source>
        <strain evidence="8">UBA11728</strain>
    </source>
</reference>
<evidence type="ECO:0000313" key="8">
    <source>
        <dbReference type="EMBL" id="HCL03925.1"/>
    </source>
</evidence>
<feature type="transmembrane region" description="Helical" evidence="7">
    <location>
        <begin position="199"/>
        <end position="221"/>
    </location>
</feature>
<keyword evidence="2" id="KW-0813">Transport</keyword>
<gene>
    <name evidence="8" type="ORF">DHW61_16215</name>
</gene>
<feature type="transmembrane region" description="Helical" evidence="7">
    <location>
        <begin position="363"/>
        <end position="382"/>
    </location>
</feature>
<evidence type="ECO:0000256" key="5">
    <source>
        <dbReference type="ARBA" id="ARBA00022989"/>
    </source>
</evidence>
<accession>A0A3D2XBL7</accession>
<name>A0A3D2XBL7_9FIRM</name>
<keyword evidence="4 7" id="KW-0812">Transmembrane</keyword>
<dbReference type="NCBIfam" id="TIGR00797">
    <property type="entry name" value="matE"/>
    <property type="match status" value="1"/>
</dbReference>
<keyword evidence="5 7" id="KW-1133">Transmembrane helix</keyword>
<dbReference type="InterPro" id="IPR047135">
    <property type="entry name" value="YsiQ"/>
</dbReference>
<feature type="transmembrane region" description="Helical" evidence="7">
    <location>
        <begin position="134"/>
        <end position="153"/>
    </location>
</feature>
<evidence type="ECO:0000256" key="7">
    <source>
        <dbReference type="SAM" id="Phobius"/>
    </source>
</evidence>
<dbReference type="EMBL" id="DPVV01000532">
    <property type="protein sequence ID" value="HCL03925.1"/>
    <property type="molecule type" value="Genomic_DNA"/>
</dbReference>
<proteinExistence type="predicted"/>
<feature type="transmembrane region" description="Helical" evidence="7">
    <location>
        <begin position="242"/>
        <end position="268"/>
    </location>
</feature>
<evidence type="ECO:0000256" key="4">
    <source>
        <dbReference type="ARBA" id="ARBA00022692"/>
    </source>
</evidence>
<keyword evidence="6 7" id="KW-0472">Membrane</keyword>
<protein>
    <submittedName>
        <fullName evidence="8">MATE family efflux transporter</fullName>
    </submittedName>
</protein>
<dbReference type="Proteomes" id="UP000262969">
    <property type="component" value="Unassembled WGS sequence"/>
</dbReference>
<dbReference type="AlphaFoldDB" id="A0A3D2XBL7"/>
<dbReference type="GO" id="GO:0015297">
    <property type="term" value="F:antiporter activity"/>
    <property type="evidence" value="ECO:0007669"/>
    <property type="project" value="InterPro"/>
</dbReference>
<feature type="transmembrane region" description="Helical" evidence="7">
    <location>
        <begin position="50"/>
        <end position="72"/>
    </location>
</feature>
<feature type="transmembrane region" description="Helical" evidence="7">
    <location>
        <begin position="322"/>
        <end position="343"/>
    </location>
</feature>
<sequence>MNLIHEMKQDKAFLKKAAMIAIPIALQGLLNNVLNFVDTLMISRLDTTTVAAVGIANKIFFIVSLLLFGICSGSSILTSQYWGMRDMKNIKRVVGLSMLLGVTSAFLFSLVSFLKPQFVMSIFTNNEPTIIIGAKYLKIVCISYVITAVTQIFMSALRSVNQVKLPVVISCVAIVTNVILNYVLIFGKFGFPELGVEGAAIATLIARIVEVAAMVLLVYYKKSPASISMSHLFFYDKDLYSIYFRTASPVIMNEFMWGLGITMYSLVYGRMGDNAMAAITITQNIEQLLQVVFMGISNATAVILGNELGAGKLKDAETYAKFILILQTMVTVIIIALGIIFMNPLIAVFQMEPVVSASIRKCLFVFLTYLFFKVFNTVNIVGILRSGGDTKAALFLDVTGVWLIGIPMAFLGGLVFHFPIEAVYAMVLSEEIYKMVLGFPRYRKKKWLRKIVA</sequence>
<dbReference type="GO" id="GO:0005886">
    <property type="term" value="C:plasma membrane"/>
    <property type="evidence" value="ECO:0007669"/>
    <property type="project" value="UniProtKB-SubCell"/>
</dbReference>
<feature type="transmembrane region" description="Helical" evidence="7">
    <location>
        <begin position="394"/>
        <end position="416"/>
    </location>
</feature>
<feature type="transmembrane region" description="Helical" evidence="7">
    <location>
        <begin position="93"/>
        <end position="114"/>
    </location>
</feature>
<dbReference type="CDD" id="cd13134">
    <property type="entry name" value="MATE_like_8"/>
    <property type="match status" value="1"/>
</dbReference>
<dbReference type="PANTHER" id="PTHR42925:SF2">
    <property type="entry name" value="NA+ DRIVEN MULTIDRUG EFFLUX PUMP"/>
    <property type="match status" value="1"/>
</dbReference>
<evidence type="ECO:0000256" key="1">
    <source>
        <dbReference type="ARBA" id="ARBA00004651"/>
    </source>
</evidence>
<dbReference type="PANTHER" id="PTHR42925">
    <property type="entry name" value="MULTIDRUG AND TOXIN EFFLUX PROTEIN MATE FAMILY"/>
    <property type="match status" value="1"/>
</dbReference>
<dbReference type="InterPro" id="IPR002528">
    <property type="entry name" value="MATE_fam"/>
</dbReference>
<dbReference type="PIRSF" id="PIRSF006603">
    <property type="entry name" value="DinF"/>
    <property type="match status" value="1"/>
</dbReference>